<name>A0A3N1UQS5_9BACT</name>
<feature type="transmembrane region" description="Helical" evidence="6">
    <location>
        <begin position="321"/>
        <end position="354"/>
    </location>
</feature>
<sequence>MGKENGGGSKGGPSGGYRYFLLGLLFFSLYMVFGVVKPFLHTLVFAALLAVLFSPVHNRICQWVRGRRNVAALITVLLVTFVIAIPFIFFVSSLVAQGIDSVNRVTEWIRQGNLRKLADHPRILESTQWLEAHLTFVDFPRLNLEGHFLAVSKNVGRFLINRGAALLGDVATMVTRFFLLIFFTFYLLRDGKTMIHALKKASPLPDEQEDRILQKMHAVARSALLGSFLTAVAQGVAGGIGLKLVGIPGLFWGTLMGFTSFIPVVGTALVWVPAVVYLVILGKMASAVFLTLWCVVLVGSIDNFLRPFFMRGESGMSTFYIFLAILGGVQWFGLAGVVYGPLILAFAMVMLYIYEVEYREMLQPVPRETYAASVAESGPTASEESSGKESR</sequence>
<proteinExistence type="inferred from homology"/>
<evidence type="ECO:0000313" key="8">
    <source>
        <dbReference type="Proteomes" id="UP000276223"/>
    </source>
</evidence>
<accession>A0A3N1UQS5</accession>
<evidence type="ECO:0000256" key="1">
    <source>
        <dbReference type="ARBA" id="ARBA00004141"/>
    </source>
</evidence>
<dbReference type="RefSeq" id="WP_123289965.1">
    <property type="nucleotide sequence ID" value="NZ_RJVA01000011.1"/>
</dbReference>
<organism evidence="7 8">
    <name type="scientific">Desulfosoma caldarium</name>
    <dbReference type="NCBI Taxonomy" id="610254"/>
    <lineage>
        <taxon>Bacteria</taxon>
        <taxon>Pseudomonadati</taxon>
        <taxon>Thermodesulfobacteriota</taxon>
        <taxon>Syntrophobacteria</taxon>
        <taxon>Syntrophobacterales</taxon>
        <taxon>Syntrophobacteraceae</taxon>
        <taxon>Desulfosoma</taxon>
    </lineage>
</organism>
<feature type="transmembrane region" description="Helical" evidence="6">
    <location>
        <begin position="70"/>
        <end position="96"/>
    </location>
</feature>
<comment type="similarity">
    <text evidence="2">Belongs to the autoinducer-2 exporter (AI-2E) (TC 2.A.86) family.</text>
</comment>
<keyword evidence="5 6" id="KW-0472">Membrane</keyword>
<feature type="transmembrane region" description="Helical" evidence="6">
    <location>
        <begin position="251"/>
        <end position="280"/>
    </location>
</feature>
<keyword evidence="3 6" id="KW-0812">Transmembrane</keyword>
<evidence type="ECO:0000256" key="5">
    <source>
        <dbReference type="ARBA" id="ARBA00023136"/>
    </source>
</evidence>
<comment type="subcellular location">
    <subcellularLocation>
        <location evidence="1">Membrane</location>
        <topology evidence="1">Multi-pass membrane protein</topology>
    </subcellularLocation>
</comment>
<dbReference type="OrthoDB" id="9773730at2"/>
<evidence type="ECO:0000256" key="4">
    <source>
        <dbReference type="ARBA" id="ARBA00022989"/>
    </source>
</evidence>
<comment type="caution">
    <text evidence="7">The sequence shown here is derived from an EMBL/GenBank/DDBJ whole genome shotgun (WGS) entry which is preliminary data.</text>
</comment>
<protein>
    <submittedName>
        <fullName evidence="7">Putative PurR-regulated permease PerM</fullName>
    </submittedName>
</protein>
<dbReference type="InterPro" id="IPR002549">
    <property type="entry name" value="AI-2E-like"/>
</dbReference>
<feature type="transmembrane region" description="Helical" evidence="6">
    <location>
        <begin position="164"/>
        <end position="188"/>
    </location>
</feature>
<reference evidence="7 8" key="1">
    <citation type="submission" date="2018-11" db="EMBL/GenBank/DDBJ databases">
        <title>Genomic Encyclopedia of Type Strains, Phase IV (KMG-IV): sequencing the most valuable type-strain genomes for metagenomic binning, comparative biology and taxonomic classification.</title>
        <authorList>
            <person name="Goeker M."/>
        </authorList>
    </citation>
    <scope>NUCLEOTIDE SEQUENCE [LARGE SCALE GENOMIC DNA]</scope>
    <source>
        <strain evidence="7 8">DSM 22027</strain>
    </source>
</reference>
<feature type="transmembrane region" description="Helical" evidence="6">
    <location>
        <begin position="39"/>
        <end position="58"/>
    </location>
</feature>
<dbReference type="Pfam" id="PF01594">
    <property type="entry name" value="AI-2E_transport"/>
    <property type="match status" value="1"/>
</dbReference>
<dbReference type="Proteomes" id="UP000276223">
    <property type="component" value="Unassembled WGS sequence"/>
</dbReference>
<feature type="transmembrane region" description="Helical" evidence="6">
    <location>
        <begin position="287"/>
        <end position="309"/>
    </location>
</feature>
<evidence type="ECO:0000256" key="6">
    <source>
        <dbReference type="SAM" id="Phobius"/>
    </source>
</evidence>
<dbReference type="PANTHER" id="PTHR21716">
    <property type="entry name" value="TRANSMEMBRANE PROTEIN"/>
    <property type="match status" value="1"/>
</dbReference>
<keyword evidence="4 6" id="KW-1133">Transmembrane helix</keyword>
<keyword evidence="8" id="KW-1185">Reference proteome</keyword>
<evidence type="ECO:0000256" key="3">
    <source>
        <dbReference type="ARBA" id="ARBA00022692"/>
    </source>
</evidence>
<evidence type="ECO:0000256" key="2">
    <source>
        <dbReference type="ARBA" id="ARBA00009773"/>
    </source>
</evidence>
<evidence type="ECO:0000313" key="7">
    <source>
        <dbReference type="EMBL" id="ROQ93462.1"/>
    </source>
</evidence>
<feature type="transmembrane region" description="Helical" evidence="6">
    <location>
        <begin position="16"/>
        <end position="33"/>
    </location>
</feature>
<gene>
    <name evidence="7" type="ORF">EDC27_1481</name>
</gene>
<dbReference type="AlphaFoldDB" id="A0A3N1UQS5"/>
<dbReference type="GO" id="GO:0016020">
    <property type="term" value="C:membrane"/>
    <property type="evidence" value="ECO:0007669"/>
    <property type="project" value="UniProtKB-SubCell"/>
</dbReference>
<dbReference type="EMBL" id="RJVA01000011">
    <property type="protein sequence ID" value="ROQ93462.1"/>
    <property type="molecule type" value="Genomic_DNA"/>
</dbReference>
<feature type="transmembrane region" description="Helical" evidence="6">
    <location>
        <begin position="223"/>
        <end position="245"/>
    </location>
</feature>
<dbReference type="PANTHER" id="PTHR21716:SF4">
    <property type="entry name" value="TRANSMEMBRANE PROTEIN 245"/>
    <property type="match status" value="1"/>
</dbReference>